<evidence type="ECO:0000256" key="7">
    <source>
        <dbReference type="ARBA" id="ARBA00022989"/>
    </source>
</evidence>
<evidence type="ECO:0000256" key="2">
    <source>
        <dbReference type="ARBA" id="ARBA00007069"/>
    </source>
</evidence>
<gene>
    <name evidence="12" type="ORF">SAMN02745150_01296</name>
</gene>
<keyword evidence="6 9" id="KW-0812">Transmembrane</keyword>
<protein>
    <recommendedName>
        <fullName evidence="10">Phosphate transport system permease protein</fullName>
    </recommendedName>
</protein>
<evidence type="ECO:0000313" key="13">
    <source>
        <dbReference type="Proteomes" id="UP000240042"/>
    </source>
</evidence>
<dbReference type="InterPro" id="IPR035906">
    <property type="entry name" value="MetI-like_sf"/>
</dbReference>
<reference evidence="13" key="1">
    <citation type="submission" date="2016-10" db="EMBL/GenBank/DDBJ databases">
        <authorList>
            <person name="Varghese N."/>
            <person name="Submissions S."/>
        </authorList>
    </citation>
    <scope>NUCLEOTIDE SEQUENCE [LARGE SCALE GENOMIC DNA]</scope>
    <source>
        <strain evidence="13">ATCC 43811</strain>
    </source>
</reference>
<evidence type="ECO:0000256" key="9">
    <source>
        <dbReference type="RuleBase" id="RU363032"/>
    </source>
</evidence>
<comment type="caution">
    <text evidence="10">Lacks conserved residue(s) required for the propagation of feature annotation.</text>
</comment>
<evidence type="ECO:0000256" key="1">
    <source>
        <dbReference type="ARBA" id="ARBA00004651"/>
    </source>
</evidence>
<dbReference type="CDD" id="cd06261">
    <property type="entry name" value="TM_PBP2"/>
    <property type="match status" value="1"/>
</dbReference>
<evidence type="ECO:0000256" key="4">
    <source>
        <dbReference type="ARBA" id="ARBA00022475"/>
    </source>
</evidence>
<feature type="transmembrane region" description="Helical" evidence="9">
    <location>
        <begin position="249"/>
        <end position="269"/>
    </location>
</feature>
<dbReference type="SUPFAM" id="SSF161098">
    <property type="entry name" value="MetI-like"/>
    <property type="match status" value="1"/>
</dbReference>
<proteinExistence type="inferred from homology"/>
<dbReference type="NCBIfam" id="TIGR02138">
    <property type="entry name" value="phosphate_pstC"/>
    <property type="match status" value="1"/>
</dbReference>
<keyword evidence="8 9" id="KW-0472">Membrane</keyword>
<dbReference type="InterPro" id="IPR000515">
    <property type="entry name" value="MetI-like"/>
</dbReference>
<dbReference type="OrthoDB" id="9807065at2"/>
<feature type="transmembrane region" description="Helical" evidence="9">
    <location>
        <begin position="367"/>
        <end position="390"/>
    </location>
</feature>
<dbReference type="PANTHER" id="PTHR30425:SF1">
    <property type="entry name" value="PHOSPHATE TRANSPORT SYSTEM PERMEASE PROTEIN PSTC"/>
    <property type="match status" value="1"/>
</dbReference>
<sequence length="403" mass="43965">MKKNFSLDNLYYILSTTCTILFASIVLAIIVSLLWNSRASLKHFGLSFFTSPHWNIPIFEVSNISTDFDENKITIYFTAPLKENQTPEVILYKDSIKQNIKVDTQQRSITVISDAILQKGAYKLIIPKELQDIYSFSMPYTAEWHGIIHKKTIISQKLTDSQGNSIQISSDENYRNFGILSFVVGTVLSSLLALLIGFPLALASALCLTEFLSPRSAITLIFSALVDLLAGIPSVIYGLWALFFIVPKLGANLLTASLVLSVMTIPYAASLIREAIALVPMQLKLAGSALGASRFKIITQIILPYARSGIVAGILLTLGRALGETLAVTMVIGNRNQIPTSLFSPTQTIASLIANEYGEASGLKQSALIEAGLVLIIITLIFSLLGKCIIHQTNKNPVPKEGP</sequence>
<dbReference type="PROSITE" id="PS50928">
    <property type="entry name" value="ABC_TM1"/>
    <property type="match status" value="1"/>
</dbReference>
<evidence type="ECO:0000256" key="10">
    <source>
        <dbReference type="RuleBase" id="RU363054"/>
    </source>
</evidence>
<comment type="function">
    <text evidence="10">Part of the binding-protein-dependent transport system for phosphate; probably responsible for the translocation of the substrate across the membrane.</text>
</comment>
<feature type="transmembrane region" description="Helical" evidence="9">
    <location>
        <begin position="12"/>
        <end position="35"/>
    </location>
</feature>
<dbReference type="RefSeq" id="WP_092319845.1">
    <property type="nucleotide sequence ID" value="NZ_FOKY01000020.1"/>
</dbReference>
<comment type="subcellular location">
    <subcellularLocation>
        <location evidence="1 9">Cell membrane</location>
        <topology evidence="1 9">Multi-pass membrane protein</topology>
    </subcellularLocation>
</comment>
<evidence type="ECO:0000313" key="12">
    <source>
        <dbReference type="EMBL" id="SFB91434.1"/>
    </source>
</evidence>
<keyword evidence="5 10" id="KW-0592">Phosphate transport</keyword>
<dbReference type="Proteomes" id="UP000240042">
    <property type="component" value="Unassembled WGS sequence"/>
</dbReference>
<dbReference type="InterPro" id="IPR051124">
    <property type="entry name" value="Phosphate_Transport_Permease"/>
</dbReference>
<comment type="similarity">
    <text evidence="2 10">Belongs to the binding-protein-dependent transport system permease family. CysTW subfamily.</text>
</comment>
<accession>A0A1I1EWF8</accession>
<keyword evidence="3 9" id="KW-0813">Transport</keyword>
<organism evidence="12 13">
    <name type="scientific">Brevinema andersonii</name>
    <dbReference type="NCBI Taxonomy" id="34097"/>
    <lineage>
        <taxon>Bacteria</taxon>
        <taxon>Pseudomonadati</taxon>
        <taxon>Spirochaetota</taxon>
        <taxon>Spirochaetia</taxon>
        <taxon>Brevinematales</taxon>
        <taxon>Brevinemataceae</taxon>
        <taxon>Brevinema</taxon>
    </lineage>
</organism>
<keyword evidence="4 10" id="KW-1003">Cell membrane</keyword>
<dbReference type="AlphaFoldDB" id="A0A1I1EWF8"/>
<dbReference type="InterPro" id="IPR011864">
    <property type="entry name" value="Phosphate_PstC"/>
</dbReference>
<dbReference type="Gene3D" id="1.10.3720.10">
    <property type="entry name" value="MetI-like"/>
    <property type="match status" value="1"/>
</dbReference>
<feature type="transmembrane region" description="Helical" evidence="9">
    <location>
        <begin position="218"/>
        <end position="242"/>
    </location>
</feature>
<dbReference type="GO" id="GO:0005315">
    <property type="term" value="F:phosphate transmembrane transporter activity"/>
    <property type="evidence" value="ECO:0007669"/>
    <property type="project" value="InterPro"/>
</dbReference>
<evidence type="ECO:0000256" key="8">
    <source>
        <dbReference type="ARBA" id="ARBA00023136"/>
    </source>
</evidence>
<dbReference type="STRING" id="34097.SAMN02745150_01296"/>
<evidence type="ECO:0000256" key="3">
    <source>
        <dbReference type="ARBA" id="ARBA00022448"/>
    </source>
</evidence>
<dbReference type="Pfam" id="PF00528">
    <property type="entry name" value="BPD_transp_1"/>
    <property type="match status" value="1"/>
</dbReference>
<dbReference type="GO" id="GO:0006817">
    <property type="term" value="P:phosphate ion transport"/>
    <property type="evidence" value="ECO:0007669"/>
    <property type="project" value="UniProtKB-KW"/>
</dbReference>
<evidence type="ECO:0000256" key="5">
    <source>
        <dbReference type="ARBA" id="ARBA00022592"/>
    </source>
</evidence>
<keyword evidence="7 9" id="KW-1133">Transmembrane helix</keyword>
<dbReference type="EMBL" id="FOKY01000020">
    <property type="protein sequence ID" value="SFB91434.1"/>
    <property type="molecule type" value="Genomic_DNA"/>
</dbReference>
<evidence type="ECO:0000256" key="6">
    <source>
        <dbReference type="ARBA" id="ARBA00022692"/>
    </source>
</evidence>
<feature type="transmembrane region" description="Helical" evidence="9">
    <location>
        <begin position="177"/>
        <end position="198"/>
    </location>
</feature>
<dbReference type="GO" id="GO:0005886">
    <property type="term" value="C:plasma membrane"/>
    <property type="evidence" value="ECO:0007669"/>
    <property type="project" value="UniProtKB-SubCell"/>
</dbReference>
<feature type="domain" description="ABC transmembrane type-1" evidence="11">
    <location>
        <begin position="179"/>
        <end position="386"/>
    </location>
</feature>
<name>A0A1I1EWF8_BREAD</name>
<dbReference type="PANTHER" id="PTHR30425">
    <property type="entry name" value="PHOSPHATE TRANSPORT SYSTEM PERMEASE PROTEIN PST"/>
    <property type="match status" value="1"/>
</dbReference>
<keyword evidence="13" id="KW-1185">Reference proteome</keyword>
<evidence type="ECO:0000259" key="11">
    <source>
        <dbReference type="PROSITE" id="PS50928"/>
    </source>
</evidence>